<keyword evidence="7" id="KW-0315">Glutamine amidotransferase</keyword>
<evidence type="ECO:0000256" key="5">
    <source>
        <dbReference type="ARBA" id="ARBA00022840"/>
    </source>
</evidence>
<evidence type="ECO:0000256" key="8">
    <source>
        <dbReference type="ARBA" id="ARBA00048741"/>
    </source>
</evidence>
<keyword evidence="10" id="KW-0436">Ligase</keyword>
<keyword evidence="6" id="KW-0061">Asparagine biosynthesis</keyword>
<name>A0ABN7TIK6_9BACL</name>
<keyword evidence="6" id="KW-0028">Amino-acid biosynthesis</keyword>
<dbReference type="InterPro" id="IPR017932">
    <property type="entry name" value="GATase_2_dom"/>
</dbReference>
<comment type="similarity">
    <text evidence="2">Belongs to the asparagine synthetase family.</text>
</comment>
<evidence type="ECO:0000256" key="3">
    <source>
        <dbReference type="ARBA" id="ARBA00012737"/>
    </source>
</evidence>
<dbReference type="EMBL" id="CAJVCE010000004">
    <property type="protein sequence ID" value="CAG7632714.1"/>
    <property type="molecule type" value="Genomic_DNA"/>
</dbReference>
<dbReference type="NCBIfam" id="TIGR01536">
    <property type="entry name" value="asn_synth_AEB"/>
    <property type="match status" value="1"/>
</dbReference>
<feature type="domain" description="Glutamine amidotransferase type-2" evidence="9">
    <location>
        <begin position="2"/>
        <end position="208"/>
    </location>
</feature>
<dbReference type="GO" id="GO:0004066">
    <property type="term" value="F:asparagine synthase (glutamine-hydrolyzing) activity"/>
    <property type="evidence" value="ECO:0007669"/>
    <property type="project" value="UniProtKB-EC"/>
</dbReference>
<dbReference type="Pfam" id="PF00733">
    <property type="entry name" value="Asn_synthase"/>
    <property type="match status" value="1"/>
</dbReference>
<gene>
    <name evidence="10" type="primary">asnB_1</name>
    <name evidence="10" type="ORF">PAECIP111802_01873</name>
</gene>
<dbReference type="RefSeq" id="WP_218098205.1">
    <property type="nucleotide sequence ID" value="NZ_CAJVCE010000004.1"/>
</dbReference>
<comment type="pathway">
    <text evidence="1">Amino-acid biosynthesis; L-asparagine biosynthesis; L-asparagine from L-aspartate (L-Gln route): step 1/1.</text>
</comment>
<dbReference type="CDD" id="cd01991">
    <property type="entry name" value="Asn_synthase_B_C"/>
    <property type="match status" value="1"/>
</dbReference>
<evidence type="ECO:0000256" key="2">
    <source>
        <dbReference type="ARBA" id="ARBA00005752"/>
    </source>
</evidence>
<evidence type="ECO:0000256" key="7">
    <source>
        <dbReference type="ARBA" id="ARBA00022962"/>
    </source>
</evidence>
<reference evidence="10 11" key="1">
    <citation type="submission" date="2021-06" db="EMBL/GenBank/DDBJ databases">
        <authorList>
            <person name="Criscuolo A."/>
        </authorList>
    </citation>
    <scope>NUCLEOTIDE SEQUENCE [LARGE SCALE GENOMIC DNA]</scope>
    <source>
        <strain evidence="11">CIP 111802</strain>
    </source>
</reference>
<dbReference type="PROSITE" id="PS51278">
    <property type="entry name" value="GATASE_TYPE_2"/>
    <property type="match status" value="1"/>
</dbReference>
<dbReference type="InterPro" id="IPR033738">
    <property type="entry name" value="AsnB_N"/>
</dbReference>
<keyword evidence="5" id="KW-0067">ATP-binding</keyword>
<dbReference type="Proteomes" id="UP000730618">
    <property type="component" value="Unassembled WGS sequence"/>
</dbReference>
<evidence type="ECO:0000313" key="10">
    <source>
        <dbReference type="EMBL" id="CAG7632714.1"/>
    </source>
</evidence>
<proteinExistence type="inferred from homology"/>
<dbReference type="PANTHER" id="PTHR43284:SF1">
    <property type="entry name" value="ASPARAGINE SYNTHETASE"/>
    <property type="match status" value="1"/>
</dbReference>
<protein>
    <recommendedName>
        <fullName evidence="3">asparagine synthase (glutamine-hydrolyzing)</fullName>
        <ecNumber evidence="3">6.3.5.4</ecNumber>
    </recommendedName>
</protein>
<dbReference type="InterPro" id="IPR051786">
    <property type="entry name" value="ASN_synthetase/amidase"/>
</dbReference>
<dbReference type="PANTHER" id="PTHR43284">
    <property type="entry name" value="ASPARAGINE SYNTHETASE (GLUTAMINE-HYDROLYZING)"/>
    <property type="match status" value="1"/>
</dbReference>
<dbReference type="EC" id="6.3.5.4" evidence="3"/>
<evidence type="ECO:0000259" key="9">
    <source>
        <dbReference type="PROSITE" id="PS51278"/>
    </source>
</evidence>
<dbReference type="InterPro" id="IPR001962">
    <property type="entry name" value="Asn_synthase"/>
</dbReference>
<comment type="caution">
    <text evidence="10">The sequence shown here is derived from an EMBL/GenBank/DDBJ whole genome shotgun (WGS) entry which is preliminary data.</text>
</comment>
<organism evidence="10 11">
    <name type="scientific">Paenibacillus allorhizosphaerae</name>
    <dbReference type="NCBI Taxonomy" id="2849866"/>
    <lineage>
        <taxon>Bacteria</taxon>
        <taxon>Bacillati</taxon>
        <taxon>Bacillota</taxon>
        <taxon>Bacilli</taxon>
        <taxon>Bacillales</taxon>
        <taxon>Paenibacillaceae</taxon>
        <taxon>Paenibacillus</taxon>
    </lineage>
</organism>
<keyword evidence="11" id="KW-1185">Reference proteome</keyword>
<comment type="catalytic activity">
    <reaction evidence="8">
        <text>L-aspartate + L-glutamine + ATP + H2O = L-asparagine + L-glutamate + AMP + diphosphate + H(+)</text>
        <dbReference type="Rhea" id="RHEA:12228"/>
        <dbReference type="ChEBI" id="CHEBI:15377"/>
        <dbReference type="ChEBI" id="CHEBI:15378"/>
        <dbReference type="ChEBI" id="CHEBI:29985"/>
        <dbReference type="ChEBI" id="CHEBI:29991"/>
        <dbReference type="ChEBI" id="CHEBI:30616"/>
        <dbReference type="ChEBI" id="CHEBI:33019"/>
        <dbReference type="ChEBI" id="CHEBI:58048"/>
        <dbReference type="ChEBI" id="CHEBI:58359"/>
        <dbReference type="ChEBI" id="CHEBI:456215"/>
        <dbReference type="EC" id="6.3.5.4"/>
    </reaction>
</comment>
<keyword evidence="4" id="KW-0547">Nucleotide-binding</keyword>
<evidence type="ECO:0000256" key="1">
    <source>
        <dbReference type="ARBA" id="ARBA00005187"/>
    </source>
</evidence>
<evidence type="ECO:0000256" key="4">
    <source>
        <dbReference type="ARBA" id="ARBA00022741"/>
    </source>
</evidence>
<dbReference type="InterPro" id="IPR006426">
    <property type="entry name" value="Asn_synth_AEB"/>
</dbReference>
<dbReference type="PIRSF" id="PIRSF001589">
    <property type="entry name" value="Asn_synthetase_glu-h"/>
    <property type="match status" value="1"/>
</dbReference>
<sequence>MCGITGTVGHSVMQVEKALALIVNRGPDSAGLWQSAGTIFGHRRLSIIDLSQDGHQPMTDSSGQVAITYNGEIYNFQSLRLELENDYAFRSRSDTEVLLAGYLCWGIEKLLSKIRGMFSFAIWDERYRTCYLAKDPFGKKPLYYYEYGGKLAFASTLQALLCYFDKTPGINPVAVDDYLTYLAVPGDISIYQGISKLLPGYYAEYKEGRLSVRRYWFLSFSKQQRMTEQEALEQLDHLVRQAVRSRLASDVPIGCFLSGGVDSSLVASVMAQEMGSPIVTITMGFEDPKFDERPYARIVSQKYNTEYHEFVLRTDLWKQIPEILGHFGEPFADSSALPTYFVAKCAKERVTVILNGDGGDELFAGYTRPLAEALAIPYRRMVPGVMRTLIGKYVQSKDKLRPRMLNGIKQVLESGMHDPKQSYVFNRALRSYRKNLYTDSFMKQLGGHHPDEWYRKAWDQADGLNSVDKVLYGDAITYLPDELLPKMDLMTMAHSLEARSPLLDIDLAQYAATIPYDLKIQGLDTKVLLKKLASRYVPHEVLYRPKKGFNMPMETWLKTVLYAPLQSLLLGREARERELFRTEEVRGMIEAHASGKKHYTQQLWSLLCLELWFRKHSQTEPDWEAFYRPAAGIRS</sequence>
<evidence type="ECO:0000313" key="11">
    <source>
        <dbReference type="Proteomes" id="UP000730618"/>
    </source>
</evidence>
<dbReference type="CDD" id="cd00712">
    <property type="entry name" value="AsnB"/>
    <property type="match status" value="1"/>
</dbReference>
<dbReference type="Pfam" id="PF13537">
    <property type="entry name" value="GATase_7"/>
    <property type="match status" value="1"/>
</dbReference>
<evidence type="ECO:0000256" key="6">
    <source>
        <dbReference type="ARBA" id="ARBA00022888"/>
    </source>
</evidence>
<accession>A0ABN7TIK6</accession>